<dbReference type="CDD" id="cd00311">
    <property type="entry name" value="TIM"/>
    <property type="match status" value="1"/>
</dbReference>
<comment type="subcellular location">
    <subcellularLocation>
        <location evidence="3">Cytoplasm</location>
    </subcellularLocation>
</comment>
<sequence length="256" mass="26113">MSMTLASARAWVAEVTDRPLPPGVDAFVLPPHTALAAVAGAVPSGHGLRVGAQDAHWDDGPEWTGEVSVAQVADAGAGIVEVGHSERRIGLGEDDGVVAAKLRAVLDGGLTPLLCVGESAGRRREGRALEHLTDQLASALRGLDGEEVRRVVLAYEPVWSIGAGGTPATPDDVAPVVAHLRRTGSALTDADPLAVLYGGGVDTANADVLLDTGVDGLFVGRAAWSAAGFRRLLGVVADRVARDGGRSALPGLGAVR</sequence>
<protein>
    <recommendedName>
        <fullName evidence="3">Triosephosphate isomerase</fullName>
        <ecNumber evidence="3">5.3.1.1</ecNumber>
    </recommendedName>
</protein>
<dbReference type="EMBL" id="JAGSNF010000022">
    <property type="protein sequence ID" value="MBR7744624.1"/>
    <property type="molecule type" value="Genomic_DNA"/>
</dbReference>
<dbReference type="PANTHER" id="PTHR21139:SF42">
    <property type="entry name" value="TRIOSEPHOSPHATE ISOMERASE"/>
    <property type="match status" value="1"/>
</dbReference>
<dbReference type="GO" id="GO:0019563">
    <property type="term" value="P:glycerol catabolic process"/>
    <property type="evidence" value="ECO:0007669"/>
    <property type="project" value="TreeGrafter"/>
</dbReference>
<dbReference type="GO" id="GO:0006096">
    <property type="term" value="P:glycolytic process"/>
    <property type="evidence" value="ECO:0007669"/>
    <property type="project" value="UniProtKB-KW"/>
</dbReference>
<dbReference type="GO" id="GO:0046166">
    <property type="term" value="P:glyceraldehyde-3-phosphate biosynthetic process"/>
    <property type="evidence" value="ECO:0007669"/>
    <property type="project" value="TreeGrafter"/>
</dbReference>
<comment type="subunit">
    <text evidence="3">Homodimer.</text>
</comment>
<evidence type="ECO:0000313" key="5">
    <source>
        <dbReference type="Proteomes" id="UP000677016"/>
    </source>
</evidence>
<accession>A0A941D9K7</accession>
<dbReference type="InterPro" id="IPR035990">
    <property type="entry name" value="TIM_sf"/>
</dbReference>
<dbReference type="Pfam" id="PF00121">
    <property type="entry name" value="TIM"/>
    <property type="match status" value="1"/>
</dbReference>
<dbReference type="GO" id="GO:0005829">
    <property type="term" value="C:cytosol"/>
    <property type="evidence" value="ECO:0007669"/>
    <property type="project" value="TreeGrafter"/>
</dbReference>
<dbReference type="Proteomes" id="UP000677016">
    <property type="component" value="Unassembled WGS sequence"/>
</dbReference>
<keyword evidence="5" id="KW-1185">Reference proteome</keyword>
<organism evidence="4 5">
    <name type="scientific">Phycicoccus avicenniae</name>
    <dbReference type="NCBI Taxonomy" id="2828860"/>
    <lineage>
        <taxon>Bacteria</taxon>
        <taxon>Bacillati</taxon>
        <taxon>Actinomycetota</taxon>
        <taxon>Actinomycetes</taxon>
        <taxon>Micrococcales</taxon>
        <taxon>Intrasporangiaceae</taxon>
        <taxon>Phycicoccus</taxon>
    </lineage>
</organism>
<dbReference type="PROSITE" id="PS51440">
    <property type="entry name" value="TIM_2"/>
    <property type="match status" value="1"/>
</dbReference>
<proteinExistence type="inferred from homology"/>
<name>A0A941D9K7_9MICO</name>
<comment type="similarity">
    <text evidence="1 3">Belongs to the triosephosphate isomerase family.</text>
</comment>
<dbReference type="AlphaFoldDB" id="A0A941D9K7"/>
<gene>
    <name evidence="4" type="ORF">KC207_15110</name>
</gene>
<dbReference type="PANTHER" id="PTHR21139">
    <property type="entry name" value="TRIOSEPHOSPHATE ISOMERASE"/>
    <property type="match status" value="1"/>
</dbReference>
<dbReference type="GO" id="GO:0004807">
    <property type="term" value="F:triose-phosphate isomerase activity"/>
    <property type="evidence" value="ECO:0007669"/>
    <property type="project" value="UniProtKB-EC"/>
</dbReference>
<reference evidence="4" key="1">
    <citation type="submission" date="2021-04" db="EMBL/GenBank/DDBJ databases">
        <title>Phycicoccus avicenniae sp. nov., a novel endophytic actinomycetes isolated from branch of Avicennia mariana.</title>
        <authorList>
            <person name="Tuo L."/>
        </authorList>
    </citation>
    <scope>NUCLEOTIDE SEQUENCE</scope>
    <source>
        <strain evidence="4">BSK3Z-2</strain>
    </source>
</reference>
<evidence type="ECO:0000313" key="4">
    <source>
        <dbReference type="EMBL" id="MBR7744624.1"/>
    </source>
</evidence>
<dbReference type="Gene3D" id="3.20.20.70">
    <property type="entry name" value="Aldolase class I"/>
    <property type="match status" value="1"/>
</dbReference>
<dbReference type="GO" id="GO:0006094">
    <property type="term" value="P:gluconeogenesis"/>
    <property type="evidence" value="ECO:0007669"/>
    <property type="project" value="UniProtKB-KW"/>
</dbReference>
<evidence type="ECO:0000256" key="3">
    <source>
        <dbReference type="RuleBase" id="RU363013"/>
    </source>
</evidence>
<comment type="catalytic activity">
    <reaction evidence="3">
        <text>D-glyceraldehyde 3-phosphate = dihydroxyacetone phosphate</text>
        <dbReference type="Rhea" id="RHEA:18585"/>
        <dbReference type="ChEBI" id="CHEBI:57642"/>
        <dbReference type="ChEBI" id="CHEBI:59776"/>
        <dbReference type="EC" id="5.3.1.1"/>
    </reaction>
</comment>
<evidence type="ECO:0000256" key="2">
    <source>
        <dbReference type="ARBA" id="ARBA00023235"/>
    </source>
</evidence>
<dbReference type="SUPFAM" id="SSF51351">
    <property type="entry name" value="Triosephosphate isomerase (TIM)"/>
    <property type="match status" value="1"/>
</dbReference>
<comment type="pathway">
    <text evidence="3">Carbohydrate degradation; glycolysis; D-glyceraldehyde 3-phosphate from glycerone phosphate: step 1/1.</text>
</comment>
<dbReference type="InterPro" id="IPR000652">
    <property type="entry name" value="Triosephosphate_isomerase"/>
</dbReference>
<comment type="pathway">
    <text evidence="3">Carbohydrate biosynthesis; gluconeogenesis.</text>
</comment>
<keyword evidence="3" id="KW-0312">Gluconeogenesis</keyword>
<dbReference type="EC" id="5.3.1.1" evidence="3"/>
<dbReference type="InterPro" id="IPR013785">
    <property type="entry name" value="Aldolase_TIM"/>
</dbReference>
<evidence type="ECO:0000256" key="1">
    <source>
        <dbReference type="ARBA" id="ARBA00007422"/>
    </source>
</evidence>
<keyword evidence="3" id="KW-0324">Glycolysis</keyword>
<keyword evidence="2 3" id="KW-0413">Isomerase</keyword>
<keyword evidence="3" id="KW-0963">Cytoplasm</keyword>
<comment type="caution">
    <text evidence="4">The sequence shown here is derived from an EMBL/GenBank/DDBJ whole genome shotgun (WGS) entry which is preliminary data.</text>
</comment>